<keyword evidence="3" id="KW-1185">Reference proteome</keyword>
<evidence type="ECO:0000259" key="1">
    <source>
        <dbReference type="Pfam" id="PF10077"/>
    </source>
</evidence>
<sequence length="48" mass="5835">MPQHPIFMSSGNDPAKNRAFQLAMQAFRFYWRELSWERKRIIARLQPL</sequence>
<gene>
    <name evidence="2" type="ORF">SV7mr_27280</name>
</gene>
<dbReference type="Pfam" id="PF10077">
    <property type="entry name" value="DUF2314"/>
    <property type="match status" value="1"/>
</dbReference>
<dbReference type="EMBL" id="CP036272">
    <property type="protein sequence ID" value="QDT60210.1"/>
    <property type="molecule type" value="Genomic_DNA"/>
</dbReference>
<proteinExistence type="predicted"/>
<protein>
    <recommendedName>
        <fullName evidence="1">DUF2314 domain-containing protein</fullName>
    </recommendedName>
</protein>
<dbReference type="AlphaFoldDB" id="A0A517SVS2"/>
<name>A0A517SVS2_9BACT</name>
<evidence type="ECO:0000313" key="3">
    <source>
        <dbReference type="Proteomes" id="UP000315003"/>
    </source>
</evidence>
<evidence type="ECO:0000313" key="2">
    <source>
        <dbReference type="EMBL" id="QDT60210.1"/>
    </source>
</evidence>
<dbReference type="OrthoDB" id="6571369at2"/>
<reference evidence="2 3" key="1">
    <citation type="submission" date="2019-02" db="EMBL/GenBank/DDBJ databases">
        <title>Deep-cultivation of Planctomycetes and their phenomic and genomic characterization uncovers novel biology.</title>
        <authorList>
            <person name="Wiegand S."/>
            <person name="Jogler M."/>
            <person name="Boedeker C."/>
            <person name="Pinto D."/>
            <person name="Vollmers J."/>
            <person name="Rivas-Marin E."/>
            <person name="Kohn T."/>
            <person name="Peeters S.H."/>
            <person name="Heuer A."/>
            <person name="Rast P."/>
            <person name="Oberbeckmann S."/>
            <person name="Bunk B."/>
            <person name="Jeske O."/>
            <person name="Meyerdierks A."/>
            <person name="Storesund J.E."/>
            <person name="Kallscheuer N."/>
            <person name="Luecker S."/>
            <person name="Lage O.M."/>
            <person name="Pohl T."/>
            <person name="Merkel B.J."/>
            <person name="Hornburger P."/>
            <person name="Mueller R.-W."/>
            <person name="Bruemmer F."/>
            <person name="Labrenz M."/>
            <person name="Spormann A.M."/>
            <person name="Op den Camp H."/>
            <person name="Overmann J."/>
            <person name="Amann R."/>
            <person name="Jetten M.S.M."/>
            <person name="Mascher T."/>
            <person name="Medema M.H."/>
            <person name="Devos D.P."/>
            <person name="Kaster A.-K."/>
            <person name="Ovreas L."/>
            <person name="Rohde M."/>
            <person name="Galperin M.Y."/>
            <person name="Jogler C."/>
        </authorList>
    </citation>
    <scope>NUCLEOTIDE SEQUENCE [LARGE SCALE GENOMIC DNA]</scope>
    <source>
        <strain evidence="2 3">SV_7m_r</strain>
    </source>
</reference>
<dbReference type="InterPro" id="IPR018756">
    <property type="entry name" value="DUF2314"/>
</dbReference>
<organism evidence="2 3">
    <name type="scientific">Stieleria bergensis</name>
    <dbReference type="NCBI Taxonomy" id="2528025"/>
    <lineage>
        <taxon>Bacteria</taxon>
        <taxon>Pseudomonadati</taxon>
        <taxon>Planctomycetota</taxon>
        <taxon>Planctomycetia</taxon>
        <taxon>Pirellulales</taxon>
        <taxon>Pirellulaceae</taxon>
        <taxon>Stieleria</taxon>
    </lineage>
</organism>
<dbReference type="Proteomes" id="UP000315003">
    <property type="component" value="Chromosome"/>
</dbReference>
<feature type="domain" description="DUF2314" evidence="1">
    <location>
        <begin position="13"/>
        <end position="45"/>
    </location>
</feature>
<accession>A0A517SVS2</accession>